<dbReference type="Proteomes" id="UP000561326">
    <property type="component" value="Unassembled WGS sequence"/>
</dbReference>
<gene>
    <name evidence="1" type="ORF">HF838_17450</name>
</gene>
<evidence type="ECO:0000313" key="2">
    <source>
        <dbReference type="Proteomes" id="UP000561326"/>
    </source>
</evidence>
<evidence type="ECO:0008006" key="3">
    <source>
        <dbReference type="Google" id="ProtNLM"/>
    </source>
</evidence>
<dbReference type="Gene3D" id="3.40.50.300">
    <property type="entry name" value="P-loop containing nucleotide triphosphate hydrolases"/>
    <property type="match status" value="1"/>
</dbReference>
<dbReference type="AlphaFoldDB" id="A0A848D2U9"/>
<protein>
    <recommendedName>
        <fullName evidence="3">Dephospho-CoA kinase</fullName>
    </recommendedName>
</protein>
<evidence type="ECO:0000313" key="1">
    <source>
        <dbReference type="EMBL" id="NMF00021.1"/>
    </source>
</evidence>
<name>A0A848D2U9_ANEAE</name>
<sequence length="193" mass="21789">MTIKLALTGKARSGKDAIAEYLVANYGFKRFAFGDGIREVCRQLYPEQFEGGAKPRALLQGVGQSLRAFDEDVWVKRTIYDINTEIFSNATVMGDRVLSSARIVVSDLRQPNEEKTLRSEGFVIIRVTAPEDLRIQRMITAGDAFNPDDLTHDTESYVDSFEVDYEITNDGTLDKLHAQVDEFMAELLADRQR</sequence>
<reference evidence="1 2" key="1">
    <citation type="submission" date="2020-04" db="EMBL/GenBank/DDBJ databases">
        <authorList>
            <person name="Hitch T.C.A."/>
            <person name="Wylensek D."/>
            <person name="Clavel T."/>
        </authorList>
    </citation>
    <scope>NUCLEOTIDE SEQUENCE [LARGE SCALE GENOMIC DNA]</scope>
    <source>
        <strain evidence="1 2">WB01_D5_05</strain>
    </source>
</reference>
<proteinExistence type="predicted"/>
<dbReference type="EMBL" id="JABAGO010000038">
    <property type="protein sequence ID" value="NMF00021.1"/>
    <property type="molecule type" value="Genomic_DNA"/>
</dbReference>
<dbReference type="RefSeq" id="WP_168975897.1">
    <property type="nucleotide sequence ID" value="NZ_JABAGO010000038.1"/>
</dbReference>
<accession>A0A848D2U9</accession>
<comment type="caution">
    <text evidence="1">The sequence shown here is derived from an EMBL/GenBank/DDBJ whole genome shotgun (WGS) entry which is preliminary data.</text>
</comment>
<dbReference type="SUPFAM" id="SSF52540">
    <property type="entry name" value="P-loop containing nucleoside triphosphate hydrolases"/>
    <property type="match status" value="1"/>
</dbReference>
<dbReference type="InterPro" id="IPR027417">
    <property type="entry name" value="P-loop_NTPase"/>
</dbReference>
<organism evidence="1 2">
    <name type="scientific">Aneurinibacillus aneurinilyticus</name>
    <name type="common">Bacillus aneurinolyticus</name>
    <dbReference type="NCBI Taxonomy" id="1391"/>
    <lineage>
        <taxon>Bacteria</taxon>
        <taxon>Bacillati</taxon>
        <taxon>Bacillota</taxon>
        <taxon>Bacilli</taxon>
        <taxon>Bacillales</taxon>
        <taxon>Paenibacillaceae</taxon>
        <taxon>Aneurinibacillus group</taxon>
        <taxon>Aneurinibacillus</taxon>
    </lineage>
</organism>